<feature type="signal peptide" evidence="7">
    <location>
        <begin position="1"/>
        <end position="18"/>
    </location>
</feature>
<evidence type="ECO:0000256" key="2">
    <source>
        <dbReference type="ARBA" id="ARBA00022801"/>
    </source>
</evidence>
<evidence type="ECO:0000256" key="1">
    <source>
        <dbReference type="ARBA" id="ARBA00005641"/>
    </source>
</evidence>
<evidence type="ECO:0000313" key="9">
    <source>
        <dbReference type="Proteomes" id="UP000729290"/>
    </source>
</evidence>
<name>A0ABS2GCP5_9FIRM</name>
<dbReference type="Gene3D" id="3.20.20.80">
    <property type="entry name" value="Glycosidases"/>
    <property type="match status" value="2"/>
</dbReference>
<dbReference type="EMBL" id="JACSNV010000016">
    <property type="protein sequence ID" value="MBM6878553.1"/>
    <property type="molecule type" value="Genomic_DNA"/>
</dbReference>
<dbReference type="RefSeq" id="WP_205132886.1">
    <property type="nucleotide sequence ID" value="NZ_JACSNT010000003.1"/>
</dbReference>
<evidence type="ECO:0000256" key="6">
    <source>
        <dbReference type="ARBA" id="ARBA00023326"/>
    </source>
</evidence>
<keyword evidence="3" id="KW-0136">Cellulose degradation</keyword>
<keyword evidence="4" id="KW-0119">Carbohydrate metabolism</keyword>
<gene>
    <name evidence="8" type="ORF">H9X83_10360</name>
</gene>
<evidence type="ECO:0000256" key="7">
    <source>
        <dbReference type="SAM" id="SignalP"/>
    </source>
</evidence>
<organism evidence="8 9">
    <name type="scientific">Anaerotignum lactatifermentans</name>
    <dbReference type="NCBI Taxonomy" id="160404"/>
    <lineage>
        <taxon>Bacteria</taxon>
        <taxon>Bacillati</taxon>
        <taxon>Bacillota</taxon>
        <taxon>Clostridia</taxon>
        <taxon>Lachnospirales</taxon>
        <taxon>Anaerotignaceae</taxon>
        <taxon>Anaerotignum</taxon>
    </lineage>
</organism>
<dbReference type="InterPro" id="IPR017853">
    <property type="entry name" value="GH"/>
</dbReference>
<dbReference type="SUPFAM" id="SSF51445">
    <property type="entry name" value="(Trans)glycosidases"/>
    <property type="match status" value="1"/>
</dbReference>
<dbReference type="PANTHER" id="PTHR31297:SF41">
    <property type="entry name" value="ENDOGLUCANASE, PUTATIVE (AFU_ORTHOLOGUE AFUA_5G01830)-RELATED"/>
    <property type="match status" value="1"/>
</dbReference>
<comment type="caution">
    <text evidence="8">The sequence shown here is derived from an EMBL/GenBank/DDBJ whole genome shotgun (WGS) entry which is preliminary data.</text>
</comment>
<dbReference type="InterPro" id="IPR050386">
    <property type="entry name" value="Glycosyl_hydrolase_5"/>
</dbReference>
<keyword evidence="2" id="KW-0378">Hydrolase</keyword>
<dbReference type="PANTHER" id="PTHR31297">
    <property type="entry name" value="GLUCAN ENDO-1,6-BETA-GLUCOSIDASE B"/>
    <property type="match status" value="1"/>
</dbReference>
<evidence type="ECO:0000256" key="4">
    <source>
        <dbReference type="ARBA" id="ARBA00023277"/>
    </source>
</evidence>
<keyword evidence="6" id="KW-0624">Polysaccharide degradation</keyword>
<protein>
    <submittedName>
        <fullName evidence="8">Cellulase family glycosylhydrolase</fullName>
    </submittedName>
</protein>
<reference evidence="8 9" key="1">
    <citation type="journal article" date="2021" name="Sci. Rep.">
        <title>The distribution of antibiotic resistance genes in chicken gut microbiota commensals.</title>
        <authorList>
            <person name="Juricova H."/>
            <person name="Matiasovicova J."/>
            <person name="Kubasova T."/>
            <person name="Cejkova D."/>
            <person name="Rychlik I."/>
        </authorList>
    </citation>
    <scope>NUCLEOTIDE SEQUENCE [LARGE SCALE GENOMIC DNA]</scope>
    <source>
        <strain evidence="8 9">An431b</strain>
    </source>
</reference>
<accession>A0ABS2GCP5</accession>
<keyword evidence="9" id="KW-1185">Reference proteome</keyword>
<evidence type="ECO:0000313" key="8">
    <source>
        <dbReference type="EMBL" id="MBM6878553.1"/>
    </source>
</evidence>
<dbReference type="Proteomes" id="UP000729290">
    <property type="component" value="Unassembled WGS sequence"/>
</dbReference>
<proteinExistence type="inferred from homology"/>
<keyword evidence="5" id="KW-0326">Glycosidase</keyword>
<keyword evidence="7" id="KW-0732">Signal</keyword>
<feature type="chain" id="PRO_5045677419" evidence="7">
    <location>
        <begin position="19"/>
        <end position="733"/>
    </location>
</feature>
<evidence type="ECO:0000256" key="5">
    <source>
        <dbReference type="ARBA" id="ARBA00023295"/>
    </source>
</evidence>
<evidence type="ECO:0000256" key="3">
    <source>
        <dbReference type="ARBA" id="ARBA00023001"/>
    </source>
</evidence>
<sequence length="733" mass="82188">MKRIVALLLTVIMILSLAACGGSKKASDSADLDAELERAIAYGIVTEDDLDNMDETVTYKQFCELLTHVVSMRGEEFVPAWEEVAAAALDSNESMQRDDVLLAMFEASIIMETDRDEGQLADWDESLAQGDWWDGRTLDYDLFPNWQEPYAATYDGNLDFNIFDHAAWHFEKTPSVISGLLPLEPREDMTYGFGEDVSVEEAIRAVTRLVESNAKITAEEPVYVPVTETGTYDKTIITDELLTGDSDLPDVTQSQLPSTWKGTGLSSCKDGRHIYRHFRESDVTFLSENGFNFLRLFFGFDTLRFPNYPEDGRLVNENELRELDQLIAWGIEHGVHIQISMGFYLDENGQCKREETSDCLMPENDAEWAMVTDYWTMLARRYAGVPNRYLTFDLSNEIQPSGEEFAYEAEKMSEMVSAIRSADEERVLLHSFPGYPNTAWMEFTSSLGLAVGCHPYYPMNISTGNTGAGSGDYFEPCWPMPVLPCWKIATREMPLTLQGEIGGTNLSIHVGKSGPNAWVEVLADGETLERFEMPEPLWEENGECWYGEEMLTCTVPEGVTEVEIWARDEDAHIDTVIVQGDGCQTSVVFSSDDWDDAAPLPIVIHGDGTYSNTEGTVMTGQEIYTKAIEPYREIAQRHGVGFMIGEFGVFAGANWDIGIVTAYQDTMMEMFAEQGLGWCYCELYNGETHLLLRDASQSQWANATVVDAGLDPTDGPCLVVKELLDSFRKYTTD</sequence>
<dbReference type="PROSITE" id="PS51257">
    <property type="entry name" value="PROKAR_LIPOPROTEIN"/>
    <property type="match status" value="1"/>
</dbReference>
<comment type="similarity">
    <text evidence="1">Belongs to the glycosyl hydrolase 5 (cellulase A) family.</text>
</comment>